<dbReference type="AlphaFoldDB" id="A0A3E2W1S2"/>
<feature type="transmembrane region" description="Helical" evidence="1">
    <location>
        <begin position="224"/>
        <end position="246"/>
    </location>
</feature>
<feature type="transmembrane region" description="Helical" evidence="1">
    <location>
        <begin position="60"/>
        <end position="77"/>
    </location>
</feature>
<evidence type="ECO:0000313" key="2">
    <source>
        <dbReference type="EMBL" id="RGC17996.1"/>
    </source>
</evidence>
<dbReference type="InterPro" id="IPR021205">
    <property type="entry name" value="Lanti_perm_SpaE/MutE/EpiE-like"/>
</dbReference>
<protein>
    <submittedName>
        <fullName evidence="2">Lantibiotic immunity ABC transporter MutE/EpiE family permease subunit</fullName>
    </submittedName>
</protein>
<organism evidence="2 3">
    <name type="scientific">Clostridium innocuum</name>
    <dbReference type="NCBI Taxonomy" id="1522"/>
    <lineage>
        <taxon>Bacteria</taxon>
        <taxon>Bacillati</taxon>
        <taxon>Bacillota</taxon>
        <taxon>Clostridia</taxon>
        <taxon>Eubacteriales</taxon>
        <taxon>Clostridiaceae</taxon>
        <taxon>Clostridium</taxon>
    </lineage>
</organism>
<dbReference type="Pfam" id="PF12730">
    <property type="entry name" value="ABC2_membrane_4"/>
    <property type="match status" value="1"/>
</dbReference>
<feature type="transmembrane region" description="Helical" evidence="1">
    <location>
        <begin position="131"/>
        <end position="158"/>
    </location>
</feature>
<reference evidence="2 3" key="1">
    <citation type="submission" date="2018-08" db="EMBL/GenBank/DDBJ databases">
        <title>A genome reference for cultivated species of the human gut microbiota.</title>
        <authorList>
            <person name="Zou Y."/>
            <person name="Xue W."/>
            <person name="Luo G."/>
        </authorList>
    </citation>
    <scope>NUCLEOTIDE SEQUENCE [LARGE SCALE GENOMIC DNA]</scope>
    <source>
        <strain evidence="2 3">OF01-2LB</strain>
    </source>
</reference>
<dbReference type="NCBIfam" id="TIGR03732">
    <property type="entry name" value="lanti_perm_MutE"/>
    <property type="match status" value="1"/>
</dbReference>
<keyword evidence="1" id="KW-0812">Transmembrane</keyword>
<proteinExistence type="predicted"/>
<dbReference type="CDD" id="cd21807">
    <property type="entry name" value="ABC-2_lan_permease_MutE_EpiE-like"/>
    <property type="match status" value="1"/>
</dbReference>
<dbReference type="RefSeq" id="WP_117441976.1">
    <property type="nucleotide sequence ID" value="NZ_QVEV01000003.1"/>
</dbReference>
<dbReference type="EMBL" id="QVEV01000003">
    <property type="protein sequence ID" value="RGC17996.1"/>
    <property type="molecule type" value="Genomic_DNA"/>
</dbReference>
<feature type="transmembrane region" description="Helical" evidence="1">
    <location>
        <begin position="98"/>
        <end position="125"/>
    </location>
</feature>
<accession>A0A3E2W1S2</accession>
<evidence type="ECO:0000313" key="3">
    <source>
        <dbReference type="Proteomes" id="UP000260025"/>
    </source>
</evidence>
<feature type="transmembrane region" description="Helical" evidence="1">
    <location>
        <begin position="21"/>
        <end position="40"/>
    </location>
</feature>
<keyword evidence="1" id="KW-1133">Transmembrane helix</keyword>
<gene>
    <name evidence="2" type="ORF">DXA38_03270</name>
</gene>
<evidence type="ECO:0000256" key="1">
    <source>
        <dbReference type="SAM" id="Phobius"/>
    </source>
</evidence>
<dbReference type="OrthoDB" id="9776525at2"/>
<sequence>MYRLFRSELLKSKRTLLRPTLFIGAVIFSVLLMIVANLAPDALEKSWEHYTKMIFNMWTISFNTLGISLLCILTEYTEKKNNTYRSIYVEARSTKRVWIAKLFALAFYSFMTTALLTIFVCILALLNHLGINTIISVLEMGGITWLTSLPIIPIALFCAHNFKTVGALGIGFLGFISAPIMAPENYWIFNPYSYGVRGVVPITKIHPNGIVLENTSELLNTHTIIVAILLALICFAIFTLVTSFIFSQREGN</sequence>
<name>A0A3E2W1S2_CLOIN</name>
<keyword evidence="1" id="KW-0472">Membrane</keyword>
<comment type="caution">
    <text evidence="2">The sequence shown here is derived from an EMBL/GenBank/DDBJ whole genome shotgun (WGS) entry which is preliminary data.</text>
</comment>
<dbReference type="Proteomes" id="UP000260025">
    <property type="component" value="Unassembled WGS sequence"/>
</dbReference>
<feature type="transmembrane region" description="Helical" evidence="1">
    <location>
        <begin position="165"/>
        <end position="182"/>
    </location>
</feature>